<sequence>MATKRRRRFTAMIEEEDDREDVDLALKNLKGEENGAGGDEVGVWKRRRLARKLGDDFDRVATKSGLGKSKGSPVKSLSNGSEMVALRTRSRRTEESDGGDEVVKVVEDVKKTYSKGKKLKRVGEKEKAKSVAESGSSTPGKTRTSPRLAMR</sequence>
<protein>
    <submittedName>
        <fullName evidence="1">Uncharacterized protein</fullName>
    </submittedName>
</protein>
<accession>A0ACC0HAF9</accession>
<reference evidence="1 2" key="1">
    <citation type="journal article" date="2022" name="Plant J.">
        <title>Chromosome-level genome of Camellia lanceoleosa provides a valuable resource for understanding genome evolution and self-incompatibility.</title>
        <authorList>
            <person name="Gong W."/>
            <person name="Xiao S."/>
            <person name="Wang L."/>
            <person name="Liao Z."/>
            <person name="Chang Y."/>
            <person name="Mo W."/>
            <person name="Hu G."/>
            <person name="Li W."/>
            <person name="Zhao G."/>
            <person name="Zhu H."/>
            <person name="Hu X."/>
            <person name="Ji K."/>
            <person name="Xiang X."/>
            <person name="Song Q."/>
            <person name="Yuan D."/>
            <person name="Jin S."/>
            <person name="Zhang L."/>
        </authorList>
    </citation>
    <scope>NUCLEOTIDE SEQUENCE [LARGE SCALE GENOMIC DNA]</scope>
    <source>
        <strain evidence="1">SQ_2022a</strain>
    </source>
</reference>
<name>A0ACC0HAF9_9ERIC</name>
<dbReference type="Proteomes" id="UP001060215">
    <property type="component" value="Chromosome 7"/>
</dbReference>
<comment type="caution">
    <text evidence="1">The sequence shown here is derived from an EMBL/GenBank/DDBJ whole genome shotgun (WGS) entry which is preliminary data.</text>
</comment>
<gene>
    <name evidence="1" type="ORF">LOK49_LG07G02215</name>
</gene>
<evidence type="ECO:0000313" key="1">
    <source>
        <dbReference type="EMBL" id="KAI8008961.1"/>
    </source>
</evidence>
<organism evidence="1 2">
    <name type="scientific">Camellia lanceoleosa</name>
    <dbReference type="NCBI Taxonomy" id="1840588"/>
    <lineage>
        <taxon>Eukaryota</taxon>
        <taxon>Viridiplantae</taxon>
        <taxon>Streptophyta</taxon>
        <taxon>Embryophyta</taxon>
        <taxon>Tracheophyta</taxon>
        <taxon>Spermatophyta</taxon>
        <taxon>Magnoliopsida</taxon>
        <taxon>eudicotyledons</taxon>
        <taxon>Gunneridae</taxon>
        <taxon>Pentapetalae</taxon>
        <taxon>asterids</taxon>
        <taxon>Ericales</taxon>
        <taxon>Theaceae</taxon>
        <taxon>Camellia</taxon>
    </lineage>
</organism>
<evidence type="ECO:0000313" key="2">
    <source>
        <dbReference type="Proteomes" id="UP001060215"/>
    </source>
</evidence>
<keyword evidence="2" id="KW-1185">Reference proteome</keyword>
<dbReference type="EMBL" id="CM045764">
    <property type="protein sequence ID" value="KAI8008961.1"/>
    <property type="molecule type" value="Genomic_DNA"/>
</dbReference>
<proteinExistence type="predicted"/>